<keyword evidence="1" id="KW-0732">Signal</keyword>
<sequence>MLLVWRGFMRSLLLAVLFGGLTLFGGAGSWLHGQIILNNDSVLLLTEDFTGGLGTGPGEVTWAGSGGFAAVGGDRSVRIGDSTAIIDWDAPNFIGSGRTLILGDPNADGTLIWDNAINLGFTNRSIRVVHGTGNTTRADARFDRALRGNFLTIEGNGRLDITANNPNLRQAILIYGAELRLNDKGKFGGLRSIQIYNGGTLTLDNAGTSDSATGGQYSADRLLDNGSIRLEAGSFRYIGQTEAGDSVERLALIDLYLGSSTIDIINNRLGFVTEVRVGRLRQMSPGATLNFISSSGVSRFGDGATLRVEQALADFGGILPYATVSGEDWASLGLANSDGRPIVAYFGYNTGAQDSWGPTTNASPIADQVLSGSRNINSLRLTDGRQVDLSGRTLLVSASALLSVGAADTTIHSGTLNLLNQAYVHVYNTGASGLTISSRIIGRGLTKTGPGHLTLSGAVSNQIIGSIYVNEGLLILNKSAGVAAIHQASAGRIEIGDRRHSATLRLDKSEQISNSMNVWLRGGFADTARYVGQEVEGVLHFNGAGGAGLTETFRELVVLGRGVVDFQGGTLASPNWLILDDLKVFHSEGSSVLLVRNWVDLEDRLLVRRSGGDLAASLPYIHFEGYAPGAITRDYDAQFWEVVPAPEASTCGAVFGAVGLGLWARRRRQLKGI</sequence>
<evidence type="ECO:0000256" key="1">
    <source>
        <dbReference type="ARBA" id="ARBA00022729"/>
    </source>
</evidence>
<dbReference type="AlphaFoldDB" id="A0A139SKE9"/>
<dbReference type="Proteomes" id="UP000071392">
    <property type="component" value="Unassembled WGS sequence"/>
</dbReference>
<proteinExistence type="predicted"/>
<dbReference type="EMBL" id="LSZP01000046">
    <property type="protein sequence ID" value="KXU34967.1"/>
    <property type="molecule type" value="Genomic_DNA"/>
</dbReference>
<name>A0A139SKE9_9BACT</name>
<dbReference type="STRING" id="1548208.AXK12_06260"/>
<evidence type="ECO:0000313" key="2">
    <source>
        <dbReference type="EMBL" id="KXU34967.1"/>
    </source>
</evidence>
<organism evidence="2 3">
    <name type="scientific">Cephaloticoccus capnophilus</name>
    <dbReference type="NCBI Taxonomy" id="1548208"/>
    <lineage>
        <taxon>Bacteria</taxon>
        <taxon>Pseudomonadati</taxon>
        <taxon>Verrucomicrobiota</taxon>
        <taxon>Opitutia</taxon>
        <taxon>Opitutales</taxon>
        <taxon>Opitutaceae</taxon>
        <taxon>Cephaloticoccus</taxon>
    </lineage>
</organism>
<keyword evidence="3" id="KW-1185">Reference proteome</keyword>
<dbReference type="NCBIfam" id="TIGR02601">
    <property type="entry name" value="autotrns_rpt"/>
    <property type="match status" value="1"/>
</dbReference>
<comment type="caution">
    <text evidence="2">The sequence shown here is derived from an EMBL/GenBank/DDBJ whole genome shotgun (WGS) entry which is preliminary data.</text>
</comment>
<protein>
    <submittedName>
        <fullName evidence="2">Uncharacterized protein</fullName>
    </submittedName>
</protein>
<evidence type="ECO:0000313" key="3">
    <source>
        <dbReference type="Proteomes" id="UP000071392"/>
    </source>
</evidence>
<reference evidence="2 3" key="1">
    <citation type="submission" date="2016-02" db="EMBL/GenBank/DDBJ databases">
        <authorList>
            <person name="Wen L."/>
            <person name="He K."/>
            <person name="Yang H."/>
        </authorList>
    </citation>
    <scope>NUCLEOTIDE SEQUENCE [LARGE SCALE GENOMIC DNA]</scope>
    <source>
        <strain evidence="2 3">CV41</strain>
    </source>
</reference>
<dbReference type="InterPro" id="IPR013425">
    <property type="entry name" value="Autotrns_rpt"/>
</dbReference>
<accession>A0A139SKE9</accession>
<gene>
    <name evidence="2" type="ORF">AXK12_06260</name>
</gene>